<keyword evidence="8" id="KW-0732">Signal</keyword>
<dbReference type="Gene3D" id="2.60.40.1120">
    <property type="entry name" value="Carboxypeptidase-like, regulatory domain"/>
    <property type="match status" value="1"/>
</dbReference>
<sequence>MQKKHVLLVFFALLLSCGSLLAQVKRTITGMVTDDTGAAIPGASVIEKGTANGVAADEQGRFTITVAAAATLGVSAAGFETTELKPGSTGEVAVTLKSAVKSEGEVVVTALGISKQKRQLGFAVTEVKGDDLAKTNEVNPINALQGRVAGVQIDMGGAGGLMANSKIIIRGNSTLGNNNQPIFVIDGVIMDNDQFGGKGRDFGNDLKNLNMEDFESVSVLKGSSAAALYGSRAVNGVILITTKKGKQRKGVGISVNHSLSISDPYAGPKFQNEFGGGTVGDFFTDARDPNYKSTERWTTKVFPTDPVTGKPYIDRGIGRELENWGPRMLGQDVINYDGTMTKYLPQPNNFLDVFQKGIGNNTNVAIDGGTDRSTFRFSYNHNQTEGVVSNNRLSKNAFDLRATHKFTSFLDMDVSVAYSDFMGYNPPSLGGTDAFASYNFGKLYSWMLPRNYDTKYWMQKEHYTSQFGGVPNPATPGETNLAPETRFWFSLFENNYIQKEQMLRGRVAFTIKLTDWASLVLDGNINNIYTRNETKELGQGVGFTGGSYALGFKTKESNMQKWMLMMNKDINPDLSINGYIGGEAQRYKTTFENSATNGGLSYPGNYFLANSVLQPTTSGGIRDRKTLNSLYASADIAYKNMLFLQATWRGDWSSALTYTDGTGNNFYNYPAVSLAWIFTEMLKESKPEWISYGKFRANIAALGGDTDPFKINTGFAFSGYSTAGGNSVPLSTYSSSSVLQPNLQPQRKIAKELGMEMRFLKSRVGFDVSLYQDNTRNQLLDITTPVESGVNTIFINAGNIQNKGIEVSIDGTPVKGKNFSWNTALTYAVNRNKIVDLYPGRTEYNLQANIGEISTWAVVGKSYGVLRTQIHSTAFQAVDGNGKPVADPRNGLPILAWRSDSRTAFPARSNTWQDVGDINAKFRSGWDNTFTYKNFSLNVLLDAKIGGDFVALSYRYGTHTGVFPNTLPGRDAQNGGIVWTSKYANDGGTYDDGIIPQGVFAPGQKVDKPGGGTADVGGMTYQEAYDKGLVEPSHLPQFYYRYGSSSTGVSDYWILKNSWISMRQVALSYNVSPRIYERLKLRGLSVSAVGRNLMYLYNTLPYNFNPESNNSNNTAYSGEEGFLPMVRNFVFTIRAAF</sequence>
<keyword evidence="2 7" id="KW-0813">Transport</keyword>
<name>A0A1G6PTH3_NIADE</name>
<evidence type="ECO:0000256" key="2">
    <source>
        <dbReference type="ARBA" id="ARBA00022448"/>
    </source>
</evidence>
<keyword evidence="11" id="KW-1185">Reference proteome</keyword>
<dbReference type="InterPro" id="IPR012910">
    <property type="entry name" value="Plug_dom"/>
</dbReference>
<comment type="subcellular location">
    <subcellularLocation>
        <location evidence="1 7">Cell outer membrane</location>
        <topology evidence="1 7">Multi-pass membrane protein</topology>
    </subcellularLocation>
</comment>
<dbReference type="InterPro" id="IPR036942">
    <property type="entry name" value="Beta-barrel_TonB_sf"/>
</dbReference>
<evidence type="ECO:0000313" key="11">
    <source>
        <dbReference type="Proteomes" id="UP000198757"/>
    </source>
</evidence>
<feature type="domain" description="TonB-dependent receptor plug" evidence="9">
    <location>
        <begin position="117"/>
        <end position="237"/>
    </location>
</feature>
<dbReference type="Proteomes" id="UP000198757">
    <property type="component" value="Unassembled WGS sequence"/>
</dbReference>
<feature type="chain" id="PRO_5011654773" evidence="8">
    <location>
        <begin position="23"/>
        <end position="1137"/>
    </location>
</feature>
<dbReference type="Gene3D" id="2.40.170.20">
    <property type="entry name" value="TonB-dependent receptor, beta-barrel domain"/>
    <property type="match status" value="1"/>
</dbReference>
<dbReference type="GO" id="GO:0009279">
    <property type="term" value="C:cell outer membrane"/>
    <property type="evidence" value="ECO:0007669"/>
    <property type="project" value="UniProtKB-SubCell"/>
</dbReference>
<dbReference type="OrthoDB" id="9768177at2"/>
<dbReference type="EMBL" id="FMZO01000004">
    <property type="protein sequence ID" value="SDC83338.1"/>
    <property type="molecule type" value="Genomic_DNA"/>
</dbReference>
<evidence type="ECO:0000256" key="7">
    <source>
        <dbReference type="PROSITE-ProRule" id="PRU01360"/>
    </source>
</evidence>
<dbReference type="SUPFAM" id="SSF49464">
    <property type="entry name" value="Carboxypeptidase regulatory domain-like"/>
    <property type="match status" value="1"/>
</dbReference>
<evidence type="ECO:0000256" key="3">
    <source>
        <dbReference type="ARBA" id="ARBA00022452"/>
    </source>
</evidence>
<dbReference type="SUPFAM" id="SSF56935">
    <property type="entry name" value="Porins"/>
    <property type="match status" value="1"/>
</dbReference>
<proteinExistence type="inferred from homology"/>
<dbReference type="InterPro" id="IPR023997">
    <property type="entry name" value="TonB-dep_OMP_SusC/RagA_CS"/>
</dbReference>
<dbReference type="Pfam" id="PF13715">
    <property type="entry name" value="CarbopepD_reg_2"/>
    <property type="match status" value="1"/>
</dbReference>
<dbReference type="NCBIfam" id="TIGR04057">
    <property type="entry name" value="SusC_RagA_signa"/>
    <property type="match status" value="1"/>
</dbReference>
<dbReference type="STRING" id="1285928.SAMN04487894_104156"/>
<dbReference type="PROSITE" id="PS51257">
    <property type="entry name" value="PROKAR_LIPOPROTEIN"/>
    <property type="match status" value="1"/>
</dbReference>
<reference evidence="11" key="1">
    <citation type="submission" date="2016-10" db="EMBL/GenBank/DDBJ databases">
        <authorList>
            <person name="Varghese N."/>
            <person name="Submissions S."/>
        </authorList>
    </citation>
    <scope>NUCLEOTIDE SEQUENCE [LARGE SCALE GENOMIC DNA]</scope>
    <source>
        <strain evidence="11">DSM 25811 / CCM 8410 / LMG 26954 / E90</strain>
    </source>
</reference>
<evidence type="ECO:0000256" key="5">
    <source>
        <dbReference type="ARBA" id="ARBA00023136"/>
    </source>
</evidence>
<dbReference type="Pfam" id="PF07715">
    <property type="entry name" value="Plug"/>
    <property type="match status" value="1"/>
</dbReference>
<dbReference type="InterPro" id="IPR008969">
    <property type="entry name" value="CarboxyPept-like_regulatory"/>
</dbReference>
<dbReference type="InterPro" id="IPR037066">
    <property type="entry name" value="Plug_dom_sf"/>
</dbReference>
<comment type="similarity">
    <text evidence="7">Belongs to the TonB-dependent receptor family.</text>
</comment>
<evidence type="ECO:0000256" key="4">
    <source>
        <dbReference type="ARBA" id="ARBA00022692"/>
    </source>
</evidence>
<keyword evidence="3 7" id="KW-1134">Transmembrane beta strand</keyword>
<organism evidence="10 11">
    <name type="scientific">Niabella drilacis (strain DSM 25811 / CCM 8410 / CCUG 62505 / LMG 26954 / E90)</name>
    <dbReference type="NCBI Taxonomy" id="1285928"/>
    <lineage>
        <taxon>Bacteria</taxon>
        <taxon>Pseudomonadati</taxon>
        <taxon>Bacteroidota</taxon>
        <taxon>Chitinophagia</taxon>
        <taxon>Chitinophagales</taxon>
        <taxon>Chitinophagaceae</taxon>
        <taxon>Niabella</taxon>
    </lineage>
</organism>
<dbReference type="InterPro" id="IPR023996">
    <property type="entry name" value="TonB-dep_OMP_SusC/RagA"/>
</dbReference>
<dbReference type="AlphaFoldDB" id="A0A1G6PTH3"/>
<evidence type="ECO:0000313" key="10">
    <source>
        <dbReference type="EMBL" id="SDC83338.1"/>
    </source>
</evidence>
<protein>
    <submittedName>
        <fullName evidence="10">Iron complex outermembrane recepter protein</fullName>
    </submittedName>
</protein>
<evidence type="ECO:0000256" key="1">
    <source>
        <dbReference type="ARBA" id="ARBA00004571"/>
    </source>
</evidence>
<dbReference type="NCBIfam" id="TIGR04056">
    <property type="entry name" value="OMP_RagA_SusC"/>
    <property type="match status" value="1"/>
</dbReference>
<keyword evidence="6 7" id="KW-0998">Cell outer membrane</keyword>
<dbReference type="InterPro" id="IPR039426">
    <property type="entry name" value="TonB-dep_rcpt-like"/>
</dbReference>
<dbReference type="RefSeq" id="WP_090389778.1">
    <property type="nucleotide sequence ID" value="NZ_FMZO01000004.1"/>
</dbReference>
<feature type="signal peptide" evidence="8">
    <location>
        <begin position="1"/>
        <end position="22"/>
    </location>
</feature>
<evidence type="ECO:0000256" key="8">
    <source>
        <dbReference type="SAM" id="SignalP"/>
    </source>
</evidence>
<keyword evidence="5 7" id="KW-0472">Membrane</keyword>
<dbReference type="PROSITE" id="PS52016">
    <property type="entry name" value="TONB_DEPENDENT_REC_3"/>
    <property type="match status" value="1"/>
</dbReference>
<gene>
    <name evidence="10" type="ORF">SAMN04487894_104156</name>
</gene>
<evidence type="ECO:0000259" key="9">
    <source>
        <dbReference type="Pfam" id="PF07715"/>
    </source>
</evidence>
<accession>A0A1G6PTH3</accession>
<evidence type="ECO:0000256" key="6">
    <source>
        <dbReference type="ARBA" id="ARBA00023237"/>
    </source>
</evidence>
<keyword evidence="4 7" id="KW-0812">Transmembrane</keyword>
<dbReference type="Gene3D" id="2.170.130.10">
    <property type="entry name" value="TonB-dependent receptor, plug domain"/>
    <property type="match status" value="1"/>
</dbReference>